<name>A0A8J3RCT2_9ACTN</name>
<protein>
    <recommendedName>
        <fullName evidence="4">Solute-binding protein family 5 domain-containing protein</fullName>
    </recommendedName>
</protein>
<feature type="domain" description="Solute-binding protein family 5" evidence="4">
    <location>
        <begin position="43"/>
        <end position="397"/>
    </location>
</feature>
<dbReference type="Gene3D" id="3.40.190.10">
    <property type="entry name" value="Periplasmic binding protein-like II"/>
    <property type="match status" value="1"/>
</dbReference>
<dbReference type="PANTHER" id="PTHR30290:SF9">
    <property type="entry name" value="OLIGOPEPTIDE-BINDING PROTEIN APPA"/>
    <property type="match status" value="1"/>
</dbReference>
<dbReference type="InterPro" id="IPR039424">
    <property type="entry name" value="SBP_5"/>
</dbReference>
<evidence type="ECO:0000259" key="4">
    <source>
        <dbReference type="Pfam" id="PF00496"/>
    </source>
</evidence>
<proteinExistence type="inferred from homology"/>
<keyword evidence="3" id="KW-0732">Signal</keyword>
<evidence type="ECO:0000313" key="5">
    <source>
        <dbReference type="EMBL" id="GIH71502.1"/>
    </source>
</evidence>
<keyword evidence="2" id="KW-0813">Transport</keyword>
<reference evidence="5" key="1">
    <citation type="submission" date="2021-01" db="EMBL/GenBank/DDBJ databases">
        <title>Whole genome shotgun sequence of Sphaerimonospora thailandensis NBRC 107569.</title>
        <authorList>
            <person name="Komaki H."/>
            <person name="Tamura T."/>
        </authorList>
    </citation>
    <scope>NUCLEOTIDE SEQUENCE</scope>
    <source>
        <strain evidence="5">NBRC 107569</strain>
    </source>
</reference>
<dbReference type="SUPFAM" id="SSF53850">
    <property type="entry name" value="Periplasmic binding protein-like II"/>
    <property type="match status" value="1"/>
</dbReference>
<dbReference type="CDD" id="cd08518">
    <property type="entry name" value="PBP2_NikA_DppA_OppA_like_19"/>
    <property type="match status" value="1"/>
</dbReference>
<dbReference type="AlphaFoldDB" id="A0A8J3RCT2"/>
<dbReference type="GO" id="GO:1904680">
    <property type="term" value="F:peptide transmembrane transporter activity"/>
    <property type="evidence" value="ECO:0007669"/>
    <property type="project" value="TreeGrafter"/>
</dbReference>
<dbReference type="Gene3D" id="3.10.105.10">
    <property type="entry name" value="Dipeptide-binding Protein, Domain 3"/>
    <property type="match status" value="1"/>
</dbReference>
<keyword evidence="6" id="KW-1185">Reference proteome</keyword>
<dbReference type="InterPro" id="IPR000914">
    <property type="entry name" value="SBP_5_dom"/>
</dbReference>
<dbReference type="GO" id="GO:0015833">
    <property type="term" value="P:peptide transport"/>
    <property type="evidence" value="ECO:0007669"/>
    <property type="project" value="TreeGrafter"/>
</dbReference>
<comment type="similarity">
    <text evidence="1">Belongs to the bacterial solute-binding protein 5 family.</text>
</comment>
<organism evidence="5 6">
    <name type="scientific">Sphaerimonospora thailandensis</name>
    <dbReference type="NCBI Taxonomy" id="795644"/>
    <lineage>
        <taxon>Bacteria</taxon>
        <taxon>Bacillati</taxon>
        <taxon>Actinomycetota</taxon>
        <taxon>Actinomycetes</taxon>
        <taxon>Streptosporangiales</taxon>
        <taxon>Streptosporangiaceae</taxon>
        <taxon>Sphaerimonospora</taxon>
    </lineage>
</organism>
<dbReference type="Gene3D" id="3.90.76.10">
    <property type="entry name" value="Dipeptide-binding Protein, Domain 1"/>
    <property type="match status" value="1"/>
</dbReference>
<evidence type="ECO:0000256" key="1">
    <source>
        <dbReference type="ARBA" id="ARBA00005695"/>
    </source>
</evidence>
<dbReference type="Pfam" id="PF00496">
    <property type="entry name" value="SBP_bac_5"/>
    <property type="match status" value="1"/>
</dbReference>
<evidence type="ECO:0000313" key="6">
    <source>
        <dbReference type="Proteomes" id="UP000610966"/>
    </source>
</evidence>
<sequence length="492" mass="53583">MARDTFVLGLSGEPDNLNPVLGYAPDGGSLLFDGLVTRTADLELKPALAVELPKTDGAGTTVTFKLRTDVRFHDGTPLTSADVAYTYQAVLDEKNDSSLRSDYAAIESVEAPDPETVVFHLRYPYAPFIQRATLGIVPKQSLDRPDFNARPVGTGPYRFVSWTPGDKIVLEADPSHWNGAPAIKKLILAYASDDNIRATRMAAGDFDATELAPKAAARFEKTAGLTVYRVPSADYRSVMFPMEAPVTRDKAIRKAISLAVDRSAMAKTILAGAGSAAFGPIAPGTSWYDPSVQGSPTADQAQAVRALEQAGWMPGPDGVRVKDGTAARFTLMYPAGDSLRKELALAVASDARRIGVDIEPAGLDWDAIGPRMAKDALLMAYGNPFDPDHTNFELFHSDFAGQGFFNPARYRDSEVDALLEKGRRTADPTIRKQAYDAFQRRIREDEPWVYLVHLQHVYVVRGEWTGITPAVESHEHATGGLFRNLADWKPAA</sequence>
<dbReference type="PANTHER" id="PTHR30290">
    <property type="entry name" value="PERIPLASMIC BINDING COMPONENT OF ABC TRANSPORTER"/>
    <property type="match status" value="1"/>
</dbReference>
<accession>A0A8J3RCT2</accession>
<dbReference type="GO" id="GO:0042597">
    <property type="term" value="C:periplasmic space"/>
    <property type="evidence" value="ECO:0007669"/>
    <property type="project" value="UniProtKB-ARBA"/>
</dbReference>
<dbReference type="GO" id="GO:0043190">
    <property type="term" value="C:ATP-binding cassette (ABC) transporter complex"/>
    <property type="evidence" value="ECO:0007669"/>
    <property type="project" value="InterPro"/>
</dbReference>
<evidence type="ECO:0000256" key="2">
    <source>
        <dbReference type="ARBA" id="ARBA00022448"/>
    </source>
</evidence>
<dbReference type="Proteomes" id="UP000610966">
    <property type="component" value="Unassembled WGS sequence"/>
</dbReference>
<comment type="caution">
    <text evidence="5">The sequence shown here is derived from an EMBL/GenBank/DDBJ whole genome shotgun (WGS) entry which is preliminary data.</text>
</comment>
<evidence type="ECO:0000256" key="3">
    <source>
        <dbReference type="ARBA" id="ARBA00022729"/>
    </source>
</evidence>
<dbReference type="EMBL" id="BOOG01000036">
    <property type="protein sequence ID" value="GIH71502.1"/>
    <property type="molecule type" value="Genomic_DNA"/>
</dbReference>
<dbReference type="PIRSF" id="PIRSF002741">
    <property type="entry name" value="MppA"/>
    <property type="match status" value="1"/>
</dbReference>
<dbReference type="InterPro" id="IPR030678">
    <property type="entry name" value="Peptide/Ni-bd"/>
</dbReference>
<gene>
    <name evidence="5" type="ORF">Mth01_37550</name>
</gene>
<dbReference type="RefSeq" id="WP_239089803.1">
    <property type="nucleotide sequence ID" value="NZ_BOOG01000036.1"/>
</dbReference>